<sequence length="469" mass="53028">MCSISGCIIFERQRTEKECIAIEDKLRRIITKAQDRGRDSYGVISISKDGSYKEIKNVGKPSDTLIFAPRFVDSNTTIVINNNRAEPTTEYVRNKRKEDIQPIVSNGFVVAHNGIIANDKDLEKELHLERTSKIDTAIIPPLLEKLWDGTLQALRNILCDTLIGSYALAIVDLRRPNELYLAVNYKPLYLQYDYVLDTLFFTSLEEYFEDAPLWLSNPTKQLSPYSLLKVDTNKNSEQLSLWKKQGGKKVLAVCSSGLDSTVAAHWLQVQGYDVTLLHFNYGHRAQKREFESITKISKALNMPLIVVDTDFFKAHSYYSPLIDTSKKIATKGEGESGAEFAHEWVSARNLVFLSLATSIAEDRGFDYVAIGVNLEEAGAFSDNEMMFVKKFNELLPYSTNLQNRVEVLMPVGNLMKHEIVKLGVEIGTPLELTWSCYEGGEKHCGKCGPCYMRKKAFEINGLVDPVEYQ</sequence>
<dbReference type="GO" id="GO:0016879">
    <property type="term" value="F:ligase activity, forming carbon-nitrogen bonds"/>
    <property type="evidence" value="ECO:0007669"/>
    <property type="project" value="UniProtKB-UniRule"/>
</dbReference>
<proteinExistence type="inferred from homology"/>
<comment type="catalytic activity">
    <reaction evidence="10 11">
        <text>7-carboxy-7-carbaguanine + NH4(+) + 2 ATP = 7-cyano-7-carbaguanine + 2 AMP + 2 diphosphate + 2 H(+)</text>
        <dbReference type="Rhea" id="RHEA:27982"/>
        <dbReference type="ChEBI" id="CHEBI:15378"/>
        <dbReference type="ChEBI" id="CHEBI:28938"/>
        <dbReference type="ChEBI" id="CHEBI:30616"/>
        <dbReference type="ChEBI" id="CHEBI:33019"/>
        <dbReference type="ChEBI" id="CHEBI:45075"/>
        <dbReference type="ChEBI" id="CHEBI:61036"/>
        <dbReference type="ChEBI" id="CHEBI:456215"/>
        <dbReference type="EC" id="6.3.4.20"/>
    </reaction>
</comment>
<dbReference type="InterPro" id="IPR014729">
    <property type="entry name" value="Rossmann-like_a/b/a_fold"/>
</dbReference>
<dbReference type="InterPro" id="IPR017932">
    <property type="entry name" value="GATase_2_dom"/>
</dbReference>
<dbReference type="SUPFAM" id="SSF56235">
    <property type="entry name" value="N-terminal nucleophile aminohydrolases (Ntn hydrolases)"/>
    <property type="match status" value="1"/>
</dbReference>
<dbReference type="PROSITE" id="PS50206">
    <property type="entry name" value="RHODANESE_3"/>
    <property type="match status" value="1"/>
</dbReference>
<evidence type="ECO:0000259" key="12">
    <source>
        <dbReference type="PROSITE" id="PS50206"/>
    </source>
</evidence>
<dbReference type="GO" id="GO:0008270">
    <property type="term" value="F:zinc ion binding"/>
    <property type="evidence" value="ECO:0007669"/>
    <property type="project" value="UniProtKB-UniRule"/>
</dbReference>
<evidence type="ECO:0000256" key="4">
    <source>
        <dbReference type="ARBA" id="ARBA00022741"/>
    </source>
</evidence>
<evidence type="ECO:0000259" key="13">
    <source>
        <dbReference type="PROSITE" id="PS51278"/>
    </source>
</evidence>
<dbReference type="Proteomes" id="UP000240880">
    <property type="component" value="Unassembled WGS sequence"/>
</dbReference>
<dbReference type="CDD" id="cd01995">
    <property type="entry name" value="QueC-like"/>
    <property type="match status" value="1"/>
</dbReference>
<dbReference type="GO" id="GO:0005524">
    <property type="term" value="F:ATP binding"/>
    <property type="evidence" value="ECO:0007669"/>
    <property type="project" value="UniProtKB-UniRule"/>
</dbReference>
<evidence type="ECO:0000256" key="11">
    <source>
        <dbReference type="HAMAP-Rule" id="MF_01633"/>
    </source>
</evidence>
<dbReference type="PROSITE" id="PS51278">
    <property type="entry name" value="GATASE_TYPE_2"/>
    <property type="match status" value="1"/>
</dbReference>
<gene>
    <name evidence="11" type="primary">queC</name>
    <name evidence="14" type="ORF">B9Q01_02215</name>
</gene>
<dbReference type="InterPro" id="IPR018317">
    <property type="entry name" value="QueC"/>
</dbReference>
<dbReference type="PANTHER" id="PTHR42914">
    <property type="entry name" value="7-CYANO-7-DEAZAGUANINE SYNTHASE"/>
    <property type="match status" value="1"/>
</dbReference>
<organism evidence="14 15">
    <name type="scientific">Candidatus Marsarchaeota G1 archaeon OSP_D</name>
    <dbReference type="NCBI Taxonomy" id="1978155"/>
    <lineage>
        <taxon>Archaea</taxon>
        <taxon>Candidatus Marsarchaeota</taxon>
        <taxon>Candidatus Marsarchaeota group 1</taxon>
    </lineage>
</organism>
<feature type="binding site" evidence="11">
    <location>
        <begin position="254"/>
        <end position="264"/>
    </location>
    <ligand>
        <name>ATP</name>
        <dbReference type="ChEBI" id="CHEBI:30616"/>
    </ligand>
</feature>
<dbReference type="NCBIfam" id="TIGR00364">
    <property type="entry name" value="7-cyano-7-deazaguanine synthase QueC"/>
    <property type="match status" value="1"/>
</dbReference>
<dbReference type="CDD" id="cd00352">
    <property type="entry name" value="Gn_AT_II"/>
    <property type="match status" value="1"/>
</dbReference>
<name>A0A2R6ACU2_9ARCH</name>
<evidence type="ECO:0000256" key="2">
    <source>
        <dbReference type="ARBA" id="ARBA00022598"/>
    </source>
</evidence>
<dbReference type="AlphaFoldDB" id="A0A2R6ACU2"/>
<comment type="cofactor">
    <cofactor evidence="11">
        <name>Zn(2+)</name>
        <dbReference type="ChEBI" id="CHEBI:29105"/>
    </cofactor>
    <text evidence="11">Binds 1 zinc ion per subunit.</text>
</comment>
<keyword evidence="5 11" id="KW-0862">Zinc</keyword>
<dbReference type="Pfam" id="PF06508">
    <property type="entry name" value="QueC"/>
    <property type="match status" value="1"/>
</dbReference>
<evidence type="ECO:0000256" key="5">
    <source>
        <dbReference type="ARBA" id="ARBA00022833"/>
    </source>
</evidence>
<protein>
    <recommendedName>
        <fullName evidence="9 11">7-cyano-7-deazaguanine synthase</fullName>
        <ecNumber evidence="9 11">6.3.4.20</ecNumber>
    </recommendedName>
    <alternativeName>
        <fullName evidence="11">7-cyano-7-carbaguanine synthase</fullName>
    </alternativeName>
    <alternativeName>
        <fullName evidence="11">Archaeosine biosynthesis protein QueC</fullName>
    </alternativeName>
    <alternativeName>
        <fullName evidence="11">PreQ(0) synthase</fullName>
    </alternativeName>
</protein>
<reference evidence="14 15" key="1">
    <citation type="submission" date="2017-04" db="EMBL/GenBank/DDBJ databases">
        <title>Novel microbial lineages endemic to geothermal iron-oxide mats fill important gaps in the evolutionary history of Archaea.</title>
        <authorList>
            <person name="Jay Z.J."/>
            <person name="Beam J.P."/>
            <person name="Dlakic M."/>
            <person name="Rusch D.B."/>
            <person name="Kozubal M.A."/>
            <person name="Inskeep W.P."/>
        </authorList>
    </citation>
    <scope>NUCLEOTIDE SEQUENCE [LARGE SCALE GENOMIC DNA]</scope>
    <source>
        <strain evidence="14">OSP_D</strain>
    </source>
</reference>
<dbReference type="SUPFAM" id="SSF52402">
    <property type="entry name" value="Adenine nucleotide alpha hydrolases-like"/>
    <property type="match status" value="1"/>
</dbReference>
<dbReference type="Gene3D" id="3.40.50.620">
    <property type="entry name" value="HUPs"/>
    <property type="match status" value="1"/>
</dbReference>
<feature type="domain" description="Glutamine amidotransferase type-2" evidence="13">
    <location>
        <begin position="2"/>
        <end position="233"/>
    </location>
</feature>
<keyword evidence="3 11" id="KW-0479">Metal-binding</keyword>
<comment type="caution">
    <text evidence="14">The sequence shown here is derived from an EMBL/GenBank/DDBJ whole genome shotgun (WGS) entry which is preliminary data.</text>
</comment>
<evidence type="ECO:0000256" key="10">
    <source>
        <dbReference type="ARBA" id="ARBA00047890"/>
    </source>
</evidence>
<keyword evidence="4 11" id="KW-0547">Nucleotide-binding</keyword>
<evidence type="ECO:0000256" key="7">
    <source>
        <dbReference type="ARBA" id="ARBA00037768"/>
    </source>
</evidence>
<dbReference type="Pfam" id="PF13537">
    <property type="entry name" value="GATase_7"/>
    <property type="match status" value="1"/>
</dbReference>
<dbReference type="Gene3D" id="3.60.20.10">
    <property type="entry name" value="Glutamine Phosphoribosylpyrophosphate, subunit 1, domain 1"/>
    <property type="match status" value="1"/>
</dbReference>
<dbReference type="HAMAP" id="MF_01633">
    <property type="entry name" value="QueC"/>
    <property type="match status" value="1"/>
</dbReference>
<dbReference type="InterPro" id="IPR001763">
    <property type="entry name" value="Rhodanese-like_dom"/>
</dbReference>
<dbReference type="UniPathway" id="UPA00391"/>
<dbReference type="EMBL" id="NEXC01000007">
    <property type="protein sequence ID" value="PSN84165.1"/>
    <property type="molecule type" value="Genomic_DNA"/>
</dbReference>
<evidence type="ECO:0000256" key="9">
    <source>
        <dbReference type="ARBA" id="ARBA00039149"/>
    </source>
</evidence>
<evidence type="ECO:0000256" key="8">
    <source>
        <dbReference type="ARBA" id="ARBA00037993"/>
    </source>
</evidence>
<dbReference type="PANTHER" id="PTHR42914:SF1">
    <property type="entry name" value="7-CYANO-7-DEAZAGUANINE SYNTHASE"/>
    <property type="match status" value="1"/>
</dbReference>
<keyword evidence="2 11" id="KW-0436">Ligase</keyword>
<comment type="pathway">
    <text evidence="1 11">Purine metabolism; 7-cyano-7-deazaguanine biosynthesis.</text>
</comment>
<evidence type="ECO:0000313" key="14">
    <source>
        <dbReference type="EMBL" id="PSN84165.1"/>
    </source>
</evidence>
<accession>A0A2R6ACU2</accession>
<feature type="binding site" evidence="11">
    <location>
        <position position="447"/>
    </location>
    <ligand>
        <name>Zn(2+)</name>
        <dbReference type="ChEBI" id="CHEBI:29105"/>
    </ligand>
</feature>
<comment type="similarity">
    <text evidence="8 11">Belongs to the QueC family.</text>
</comment>
<feature type="binding site" evidence="11">
    <location>
        <position position="450"/>
    </location>
    <ligand>
        <name>Zn(2+)</name>
        <dbReference type="ChEBI" id="CHEBI:29105"/>
    </ligand>
</feature>
<dbReference type="EC" id="6.3.4.20" evidence="9 11"/>
<evidence type="ECO:0000256" key="6">
    <source>
        <dbReference type="ARBA" id="ARBA00022840"/>
    </source>
</evidence>
<evidence type="ECO:0000256" key="1">
    <source>
        <dbReference type="ARBA" id="ARBA00005061"/>
    </source>
</evidence>
<feature type="binding site" evidence="11">
    <location>
        <position position="444"/>
    </location>
    <ligand>
        <name>Zn(2+)</name>
        <dbReference type="ChEBI" id="CHEBI:29105"/>
    </ligand>
</feature>
<keyword evidence="6 11" id="KW-0067">ATP-binding</keyword>
<comment type="function">
    <text evidence="7 11">Catalyzes the ATP-dependent conversion of 7-carboxy-7-deazaguanine (CDG) to 7-cyano-7-deazaguanine (preQ(0)).</text>
</comment>
<feature type="binding site" evidence="11">
    <location>
        <position position="436"/>
    </location>
    <ligand>
        <name>Zn(2+)</name>
        <dbReference type="ChEBI" id="CHEBI:29105"/>
    </ligand>
</feature>
<evidence type="ECO:0000256" key="3">
    <source>
        <dbReference type="ARBA" id="ARBA00022723"/>
    </source>
</evidence>
<dbReference type="InterPro" id="IPR029055">
    <property type="entry name" value="Ntn_hydrolases_N"/>
</dbReference>
<feature type="domain" description="Rhodanese" evidence="12">
    <location>
        <begin position="247"/>
        <end position="292"/>
    </location>
</feature>
<evidence type="ECO:0000313" key="15">
    <source>
        <dbReference type="Proteomes" id="UP000240880"/>
    </source>
</evidence>